<reference evidence="1 2" key="1">
    <citation type="submission" date="2014-06" db="EMBL/GenBank/DDBJ databases">
        <authorList>
            <person name="Bishop-Lilly K.A."/>
            <person name="Broomall S.M."/>
            <person name="Chain P.S."/>
            <person name="Chertkov O."/>
            <person name="Coyne S.R."/>
            <person name="Daligault H.E."/>
            <person name="Davenport K.W."/>
            <person name="Erkkila T."/>
            <person name="Frey K.G."/>
            <person name="Gibbons H.S."/>
            <person name="Gu W."/>
            <person name="Jaissle J."/>
            <person name="Johnson S.L."/>
            <person name="Koroleva G.I."/>
            <person name="Ladner J.T."/>
            <person name="Lo C.-C."/>
            <person name="Minogue T.D."/>
            <person name="Munk C."/>
            <person name="Palacios G.F."/>
            <person name="Redden C.L."/>
            <person name="Rosenzweig C.N."/>
            <person name="Scholz M.B."/>
            <person name="Teshima H."/>
            <person name="Xu Y."/>
        </authorList>
    </citation>
    <scope>NUCLEOTIDE SEQUENCE [LARGE SCALE GENOMIC DNA]</scope>
    <source>
        <strain evidence="1 2">EO147</strain>
    </source>
</reference>
<organism evidence="1 2">
    <name type="scientific">Burkholderia oklahomensis</name>
    <dbReference type="NCBI Taxonomy" id="342113"/>
    <lineage>
        <taxon>Bacteria</taxon>
        <taxon>Pseudomonadati</taxon>
        <taxon>Pseudomonadota</taxon>
        <taxon>Betaproteobacteria</taxon>
        <taxon>Burkholderiales</taxon>
        <taxon>Burkholderiaceae</taxon>
        <taxon>Burkholderia</taxon>
        <taxon>pseudomallei group</taxon>
    </lineage>
</organism>
<dbReference type="RefSeq" id="WP_038802790.1">
    <property type="nucleotide sequence ID" value="NZ_CP008726.1"/>
</dbReference>
<dbReference type="EMBL" id="CP008726">
    <property type="protein sequence ID" value="AIO66875.1"/>
    <property type="molecule type" value="Genomic_DNA"/>
</dbReference>
<protein>
    <submittedName>
        <fullName evidence="1">Gp37</fullName>
    </submittedName>
</protein>
<name>A0AAI8FNH4_9BURK</name>
<proteinExistence type="predicted"/>
<evidence type="ECO:0000313" key="2">
    <source>
        <dbReference type="Proteomes" id="UP000029424"/>
    </source>
</evidence>
<dbReference type="Proteomes" id="UP000029424">
    <property type="component" value="Chromosome 1"/>
</dbReference>
<accession>A0AAI8FNH4</accession>
<dbReference type="KEGG" id="bok:DM82_3046"/>
<keyword evidence="2" id="KW-1185">Reference proteome</keyword>
<dbReference type="AlphaFoldDB" id="A0AAI8FNH4"/>
<gene>
    <name evidence="1" type="ORF">DM82_3046</name>
</gene>
<sequence>MGRPMYRIRRIAQPRVRGVKLFFAGVFQVQRRVAILFWSEIAHCSDRTGAEAAIRRDVLARRRARIKPRVLGLFDRGGQELGK</sequence>
<evidence type="ECO:0000313" key="1">
    <source>
        <dbReference type="EMBL" id="AIO66875.1"/>
    </source>
</evidence>